<dbReference type="EC" id="3.1.3.12" evidence="4"/>
<comment type="catalytic activity">
    <reaction evidence="4">
        <text>alpha,alpha-trehalose 6-phosphate + H2O = alpha,alpha-trehalose + phosphate</text>
        <dbReference type="Rhea" id="RHEA:23420"/>
        <dbReference type="ChEBI" id="CHEBI:15377"/>
        <dbReference type="ChEBI" id="CHEBI:16551"/>
        <dbReference type="ChEBI" id="CHEBI:43474"/>
        <dbReference type="ChEBI" id="CHEBI:58429"/>
        <dbReference type="EC" id="3.1.3.12"/>
    </reaction>
</comment>
<dbReference type="InterPro" id="IPR003337">
    <property type="entry name" value="Trehalose_PPase"/>
</dbReference>
<gene>
    <name evidence="5" type="primary">otsB</name>
    <name evidence="5" type="ORF">PTE30175_00682</name>
</gene>
<dbReference type="InterPro" id="IPR023214">
    <property type="entry name" value="HAD_sf"/>
</dbReference>
<dbReference type="Pfam" id="PF02358">
    <property type="entry name" value="Trehalose_PPase"/>
    <property type="match status" value="1"/>
</dbReference>
<keyword evidence="4" id="KW-0460">Magnesium</keyword>
<keyword evidence="3 4" id="KW-0378">Hydrolase</keyword>
<dbReference type="GO" id="GO:0046872">
    <property type="term" value="F:metal ion binding"/>
    <property type="evidence" value="ECO:0007669"/>
    <property type="project" value="UniProtKB-KW"/>
</dbReference>
<evidence type="ECO:0000256" key="3">
    <source>
        <dbReference type="ARBA" id="ARBA00022801"/>
    </source>
</evidence>
<keyword evidence="4" id="KW-0479">Metal-binding</keyword>
<dbReference type="InterPro" id="IPR006379">
    <property type="entry name" value="HAD-SF_hydro_IIB"/>
</dbReference>
<keyword evidence="6" id="KW-1185">Reference proteome</keyword>
<evidence type="ECO:0000256" key="2">
    <source>
        <dbReference type="ARBA" id="ARBA00008770"/>
    </source>
</evidence>
<comment type="function">
    <text evidence="4">Removes the phosphate from trehalose 6-phosphate to produce free trehalose.</text>
</comment>
<dbReference type="PANTHER" id="PTHR43768">
    <property type="entry name" value="TREHALOSE 6-PHOSPHATE PHOSPHATASE"/>
    <property type="match status" value="1"/>
</dbReference>
<comment type="similarity">
    <text evidence="2 4">Belongs to the trehalose phosphatase family.</text>
</comment>
<dbReference type="Gene3D" id="3.40.50.1000">
    <property type="entry name" value="HAD superfamily/HAD-like"/>
    <property type="match status" value="1"/>
</dbReference>
<dbReference type="Proteomes" id="UP000414233">
    <property type="component" value="Unassembled WGS sequence"/>
</dbReference>
<reference evidence="5 6" key="1">
    <citation type="submission" date="2019-08" db="EMBL/GenBank/DDBJ databases">
        <authorList>
            <person name="Peeters C."/>
        </authorList>
    </citation>
    <scope>NUCLEOTIDE SEQUENCE [LARGE SCALE GENOMIC DNA]</scope>
    <source>
        <strain evidence="5 6">LMG 30175</strain>
    </source>
</reference>
<dbReference type="NCBIfam" id="TIGR01484">
    <property type="entry name" value="HAD-SF-IIB"/>
    <property type="match status" value="1"/>
</dbReference>
<dbReference type="Gene3D" id="3.30.70.1020">
    <property type="entry name" value="Trehalose-6-phosphate phosphatase related protein, domain 2"/>
    <property type="match status" value="1"/>
</dbReference>
<evidence type="ECO:0000256" key="4">
    <source>
        <dbReference type="RuleBase" id="RU361117"/>
    </source>
</evidence>
<dbReference type="GO" id="GO:0005992">
    <property type="term" value="P:trehalose biosynthetic process"/>
    <property type="evidence" value="ECO:0007669"/>
    <property type="project" value="UniProtKB-UniPathway"/>
</dbReference>
<accession>A0A5E4SGY6</accession>
<dbReference type="InterPro" id="IPR044651">
    <property type="entry name" value="OTSB-like"/>
</dbReference>
<evidence type="ECO:0000313" key="5">
    <source>
        <dbReference type="EMBL" id="VVD73279.1"/>
    </source>
</evidence>
<evidence type="ECO:0000313" key="6">
    <source>
        <dbReference type="Proteomes" id="UP000414233"/>
    </source>
</evidence>
<dbReference type="UniPathway" id="UPA00299"/>
<name>A0A5E4SGY6_9BURK</name>
<dbReference type="OrthoDB" id="9814913at2"/>
<dbReference type="AlphaFoldDB" id="A0A5E4SGY6"/>
<protein>
    <recommendedName>
        <fullName evidence="4">Trehalose 6-phosphate phosphatase</fullName>
        <ecNumber evidence="4">3.1.3.12</ecNumber>
    </recommendedName>
</protein>
<sequence>MEVNTSATQGASTPFDIDIPVATTAFFFDLDGTLADLAPTPDEVRLQPDTACALAALAKHSGRAMAVISGRAIVDVDHILAPLVVAVAGLHGAEIRNAAGVVTHSASRMADTAQVADMAAVLQALIDQHPGLLMENKGSALALHYRGAPELANVVRDTMRALADQHAHAFALQPGKLVFELRPRGVSKGGAIVTLMGEAPFAGRTPLFVGDDLTDETGFARVNEAGGITIKIGDGQTCARHRLPSPGALTTWLLTLQ</sequence>
<dbReference type="CDD" id="cd01627">
    <property type="entry name" value="HAD_TPP"/>
    <property type="match status" value="1"/>
</dbReference>
<dbReference type="PANTHER" id="PTHR43768:SF3">
    <property type="entry name" value="TREHALOSE 6-PHOSPHATE PHOSPHATASE"/>
    <property type="match status" value="1"/>
</dbReference>
<organism evidence="5 6">
    <name type="scientific">Pandoraea terrae</name>
    <dbReference type="NCBI Taxonomy" id="1537710"/>
    <lineage>
        <taxon>Bacteria</taxon>
        <taxon>Pseudomonadati</taxon>
        <taxon>Pseudomonadota</taxon>
        <taxon>Betaproteobacteria</taxon>
        <taxon>Burkholderiales</taxon>
        <taxon>Burkholderiaceae</taxon>
        <taxon>Pandoraea</taxon>
    </lineage>
</organism>
<comment type="pathway">
    <text evidence="1 4">Glycan biosynthesis; trehalose biosynthesis.</text>
</comment>
<comment type="cofactor">
    <cofactor evidence="4">
        <name>Mg(2+)</name>
        <dbReference type="ChEBI" id="CHEBI:18420"/>
    </cofactor>
</comment>
<evidence type="ECO:0000256" key="1">
    <source>
        <dbReference type="ARBA" id="ARBA00005199"/>
    </source>
</evidence>
<proteinExistence type="inferred from homology"/>
<dbReference type="GO" id="GO:0004805">
    <property type="term" value="F:trehalose-phosphatase activity"/>
    <property type="evidence" value="ECO:0007669"/>
    <property type="project" value="UniProtKB-EC"/>
</dbReference>
<dbReference type="RefSeq" id="WP_150695629.1">
    <property type="nucleotide sequence ID" value="NZ_CABPRZ010000002.1"/>
</dbReference>
<dbReference type="NCBIfam" id="TIGR00685">
    <property type="entry name" value="T6PP"/>
    <property type="match status" value="1"/>
</dbReference>
<dbReference type="InterPro" id="IPR036412">
    <property type="entry name" value="HAD-like_sf"/>
</dbReference>
<dbReference type="SUPFAM" id="SSF56784">
    <property type="entry name" value="HAD-like"/>
    <property type="match status" value="1"/>
</dbReference>
<dbReference type="EMBL" id="CABPRZ010000002">
    <property type="protein sequence ID" value="VVD73279.1"/>
    <property type="molecule type" value="Genomic_DNA"/>
</dbReference>